<keyword evidence="5" id="KW-1185">Reference proteome</keyword>
<protein>
    <recommendedName>
        <fullName evidence="6">Oxidoreductase</fullName>
    </recommendedName>
</protein>
<gene>
    <name evidence="4" type="ORF">GCM10022254_27960</name>
</gene>
<evidence type="ECO:0000256" key="1">
    <source>
        <dbReference type="SAM" id="MobiDB-lite"/>
    </source>
</evidence>
<evidence type="ECO:0000259" key="2">
    <source>
        <dbReference type="Pfam" id="PF01408"/>
    </source>
</evidence>
<dbReference type="Gene3D" id="3.30.360.10">
    <property type="entry name" value="Dihydrodipicolinate Reductase, domain 2"/>
    <property type="match status" value="1"/>
</dbReference>
<dbReference type="Gene3D" id="3.40.50.720">
    <property type="entry name" value="NAD(P)-binding Rossmann-like Domain"/>
    <property type="match status" value="1"/>
</dbReference>
<dbReference type="SUPFAM" id="SSF51735">
    <property type="entry name" value="NAD(P)-binding Rossmann-fold domains"/>
    <property type="match status" value="1"/>
</dbReference>
<dbReference type="SUPFAM" id="SSF55347">
    <property type="entry name" value="Glyceraldehyde-3-phosphate dehydrogenase-like, C-terminal domain"/>
    <property type="match status" value="1"/>
</dbReference>
<dbReference type="PANTHER" id="PTHR43377:SF1">
    <property type="entry name" value="BILIVERDIN REDUCTASE A"/>
    <property type="match status" value="1"/>
</dbReference>
<dbReference type="InterPro" id="IPR051450">
    <property type="entry name" value="Gfo/Idh/MocA_Oxidoreductases"/>
</dbReference>
<dbReference type="RefSeq" id="WP_344895661.1">
    <property type="nucleotide sequence ID" value="NZ_BAABAS010000006.1"/>
</dbReference>
<dbReference type="Pfam" id="PF22725">
    <property type="entry name" value="GFO_IDH_MocA_C3"/>
    <property type="match status" value="1"/>
</dbReference>
<dbReference type="PANTHER" id="PTHR43377">
    <property type="entry name" value="BILIVERDIN REDUCTASE A"/>
    <property type="match status" value="1"/>
</dbReference>
<dbReference type="Proteomes" id="UP001501710">
    <property type="component" value="Unassembled WGS sequence"/>
</dbReference>
<dbReference type="InterPro" id="IPR055170">
    <property type="entry name" value="GFO_IDH_MocA-like_dom"/>
</dbReference>
<proteinExistence type="predicted"/>
<sequence>MRSRQRGLTDRIESSLTGDDNLQEALDDSPSSPADRDLRFLIVGAGQRTVDVLLPALHRAMPTARVAAICDPDPAVTVRIAGLTQAGRLVDDISVFAELDPALAAGPYQVAILACPHDLHQEATLRLPDAHIAVWKEKPYALTLQQTVHLATRDVRVLAHRPHGQLLQIATDRMAAWGRLLSYRIRITRPTGDYTGTWRASAERAGGGAICDLGYHAFDLISRLTTRPSVRPATVYAVTTSSPAHRPAVEVEESAHLTITHVDGCAGTVHLSRCEERADEIDLVAERGRVTISGDRSVLRITTPAGRTHHTELTAAANDPWAAMLRHHARTLGDTVVTAAEARIGIAATALMEAAYASVRLGRPAQVASCAGAGPATVPTLEGRAS</sequence>
<evidence type="ECO:0000313" key="4">
    <source>
        <dbReference type="EMBL" id="GAA4231262.1"/>
    </source>
</evidence>
<feature type="domain" description="GFO/IDH/MocA-like oxidoreductase" evidence="3">
    <location>
        <begin position="177"/>
        <end position="290"/>
    </location>
</feature>
<dbReference type="InterPro" id="IPR036291">
    <property type="entry name" value="NAD(P)-bd_dom_sf"/>
</dbReference>
<dbReference type="EMBL" id="BAABAS010000006">
    <property type="protein sequence ID" value="GAA4231262.1"/>
    <property type="molecule type" value="Genomic_DNA"/>
</dbReference>
<feature type="region of interest" description="Disordered" evidence="1">
    <location>
        <begin position="1"/>
        <end position="32"/>
    </location>
</feature>
<feature type="domain" description="Gfo/Idh/MocA-like oxidoreductase N-terminal" evidence="2">
    <location>
        <begin position="38"/>
        <end position="151"/>
    </location>
</feature>
<comment type="caution">
    <text evidence="4">The sequence shown here is derived from an EMBL/GenBank/DDBJ whole genome shotgun (WGS) entry which is preliminary data.</text>
</comment>
<evidence type="ECO:0008006" key="6">
    <source>
        <dbReference type="Google" id="ProtNLM"/>
    </source>
</evidence>
<reference evidence="5" key="1">
    <citation type="journal article" date="2019" name="Int. J. Syst. Evol. Microbiol.">
        <title>The Global Catalogue of Microorganisms (GCM) 10K type strain sequencing project: providing services to taxonomists for standard genome sequencing and annotation.</title>
        <authorList>
            <consortium name="The Broad Institute Genomics Platform"/>
            <consortium name="The Broad Institute Genome Sequencing Center for Infectious Disease"/>
            <person name="Wu L."/>
            <person name="Ma J."/>
        </authorList>
    </citation>
    <scope>NUCLEOTIDE SEQUENCE [LARGE SCALE GENOMIC DNA]</scope>
    <source>
        <strain evidence="5">JCM 17440</strain>
    </source>
</reference>
<evidence type="ECO:0000313" key="5">
    <source>
        <dbReference type="Proteomes" id="UP001501710"/>
    </source>
</evidence>
<dbReference type="InterPro" id="IPR000683">
    <property type="entry name" value="Gfo/Idh/MocA-like_OxRdtase_N"/>
</dbReference>
<accession>A0ABP8BZZ6</accession>
<organism evidence="4 5">
    <name type="scientific">Actinomadura meridiana</name>
    <dbReference type="NCBI Taxonomy" id="559626"/>
    <lineage>
        <taxon>Bacteria</taxon>
        <taxon>Bacillati</taxon>
        <taxon>Actinomycetota</taxon>
        <taxon>Actinomycetes</taxon>
        <taxon>Streptosporangiales</taxon>
        <taxon>Thermomonosporaceae</taxon>
        <taxon>Actinomadura</taxon>
    </lineage>
</organism>
<dbReference type="Pfam" id="PF01408">
    <property type="entry name" value="GFO_IDH_MocA"/>
    <property type="match status" value="1"/>
</dbReference>
<name>A0ABP8BZZ6_9ACTN</name>
<evidence type="ECO:0000259" key="3">
    <source>
        <dbReference type="Pfam" id="PF22725"/>
    </source>
</evidence>